<proteinExistence type="predicted"/>
<keyword evidence="1" id="KW-1133">Transmembrane helix</keyword>
<dbReference type="KEGG" id="sgrg:L0C25_03470"/>
<reference evidence="2" key="1">
    <citation type="submission" date="2022-01" db="EMBL/GenBank/DDBJ databases">
        <title>Nocardioidaceae gen. sp. A5X3R13.</title>
        <authorList>
            <person name="Lopez Marin M.A."/>
            <person name="Uhlik O."/>
        </authorList>
    </citation>
    <scope>NUCLEOTIDE SEQUENCE</scope>
    <source>
        <strain evidence="2">A5X3R13</strain>
    </source>
</reference>
<evidence type="ECO:0000313" key="2">
    <source>
        <dbReference type="EMBL" id="UYM06145.1"/>
    </source>
</evidence>
<sequence length="171" mass="18276">MSEQSTEQQPPGPPAGLSDKGFLICQWVLGGACAIAVIIAVVLSVAQPSLTYKSIPPDFEEEVTVKCSTSGAVVDRPQLADPASMPLNYEIADGNDVFDAWQEYEAKQQAANSDVFAASRGINSDCARADTARLRHTVWVLALGVTLAIGFAWLSIARSRNNEPPELDGDQ</sequence>
<feature type="transmembrane region" description="Helical" evidence="1">
    <location>
        <begin position="21"/>
        <end position="46"/>
    </location>
</feature>
<keyword evidence="1" id="KW-0472">Membrane</keyword>
<accession>A0AA46TJ04</accession>
<dbReference type="Proteomes" id="UP001164390">
    <property type="component" value="Chromosome"/>
</dbReference>
<evidence type="ECO:0000256" key="1">
    <source>
        <dbReference type="SAM" id="Phobius"/>
    </source>
</evidence>
<protein>
    <submittedName>
        <fullName evidence="2">Uncharacterized protein</fullName>
    </submittedName>
</protein>
<dbReference type="AlphaFoldDB" id="A0AA46TJ04"/>
<evidence type="ECO:0000313" key="3">
    <source>
        <dbReference type="Proteomes" id="UP001164390"/>
    </source>
</evidence>
<dbReference type="EMBL" id="CP094970">
    <property type="protein sequence ID" value="UYM06145.1"/>
    <property type="molecule type" value="Genomic_DNA"/>
</dbReference>
<organism evidence="2 3">
    <name type="scientific">Solicola gregarius</name>
    <dbReference type="NCBI Taxonomy" id="2908642"/>
    <lineage>
        <taxon>Bacteria</taxon>
        <taxon>Bacillati</taxon>
        <taxon>Actinomycetota</taxon>
        <taxon>Actinomycetes</taxon>
        <taxon>Propionibacteriales</taxon>
        <taxon>Nocardioidaceae</taxon>
        <taxon>Solicola</taxon>
    </lineage>
</organism>
<feature type="transmembrane region" description="Helical" evidence="1">
    <location>
        <begin position="138"/>
        <end position="156"/>
    </location>
</feature>
<keyword evidence="3" id="KW-1185">Reference proteome</keyword>
<gene>
    <name evidence="2" type="ORF">L0C25_03470</name>
</gene>
<name>A0AA46TJ04_9ACTN</name>
<dbReference type="RefSeq" id="WP_271634998.1">
    <property type="nucleotide sequence ID" value="NZ_CP094970.1"/>
</dbReference>
<keyword evidence="1" id="KW-0812">Transmembrane</keyword>